<feature type="region of interest" description="Disordered" evidence="1">
    <location>
        <begin position="1"/>
        <end position="35"/>
    </location>
</feature>
<dbReference type="Proteomes" id="UP000887568">
    <property type="component" value="Unplaced"/>
</dbReference>
<feature type="compositionally biased region" description="Polar residues" evidence="1">
    <location>
        <begin position="162"/>
        <end position="172"/>
    </location>
</feature>
<reference evidence="3" key="1">
    <citation type="submission" date="2022-11" db="UniProtKB">
        <authorList>
            <consortium name="EnsemblMetazoa"/>
        </authorList>
    </citation>
    <scope>IDENTIFICATION</scope>
</reference>
<feature type="compositionally biased region" description="Basic and acidic residues" evidence="1">
    <location>
        <begin position="207"/>
        <end position="224"/>
    </location>
</feature>
<accession>A0A913Z3D2</accession>
<dbReference type="OMA" id="PEMTKTY"/>
<feature type="compositionally biased region" description="Basic and acidic residues" evidence="1">
    <location>
        <begin position="272"/>
        <end position="281"/>
    </location>
</feature>
<dbReference type="InterPro" id="IPR040187">
    <property type="entry name" value="OCAD1/2"/>
</dbReference>
<dbReference type="GO" id="GO:0005768">
    <property type="term" value="C:endosome"/>
    <property type="evidence" value="ECO:0007669"/>
    <property type="project" value="TreeGrafter"/>
</dbReference>
<feature type="region of interest" description="Disordered" evidence="1">
    <location>
        <begin position="206"/>
        <end position="281"/>
    </location>
</feature>
<dbReference type="InterPro" id="IPR009764">
    <property type="entry name" value="OCIA_dom"/>
</dbReference>
<evidence type="ECO:0000313" key="3">
    <source>
        <dbReference type="EnsemblMetazoa" id="XP_038046314.1"/>
    </source>
</evidence>
<sequence>MSQKGEPHPENVPPSRNYPPYSGPRGPGRHGDHNFQRNYEMTEEEKRTLRECQSESFWYRAMPLAVGAGLLTQTLITRGKLTASSRLGSIPKIGFACLFGYMAGKISYVSSCKQKFLKLENSPISEMLRKGGSLPKGQGGSFGLPGFQPPGTDSDPRDPIVTRNSDSYSGFGQSDDYRANLDIDTSNVKTMDSQFDFELSNEVASELEAKRPEMTKTYEDLRRENRQKHSSHFSQPGHYQPRQSGQPPPYDDKLPKKSAELPFSSTSRPRGVKNEYGDDME</sequence>
<dbReference type="OrthoDB" id="6513616at2759"/>
<dbReference type="RefSeq" id="XP_038046314.1">
    <property type="nucleotide sequence ID" value="XM_038190386.1"/>
</dbReference>
<evidence type="ECO:0000256" key="1">
    <source>
        <dbReference type="SAM" id="MobiDB-lite"/>
    </source>
</evidence>
<dbReference type="PANTHER" id="PTHR13336">
    <property type="entry name" value="OVARIAN CARCINOMA IMMUNOREACTIVE ANTIGEN"/>
    <property type="match status" value="1"/>
</dbReference>
<dbReference type="EnsemblMetazoa" id="XM_038190386.1">
    <property type="protein sequence ID" value="XP_038046314.1"/>
    <property type="gene ID" value="LOC119720633"/>
</dbReference>
<feature type="compositionally biased region" description="Basic and acidic residues" evidence="1">
    <location>
        <begin position="250"/>
        <end position="259"/>
    </location>
</feature>
<proteinExistence type="predicted"/>
<name>A0A913Z3D2_PATMI</name>
<feature type="region of interest" description="Disordered" evidence="1">
    <location>
        <begin position="138"/>
        <end position="176"/>
    </location>
</feature>
<dbReference type="AlphaFoldDB" id="A0A913Z3D2"/>
<feature type="domain" description="OCIA" evidence="2">
    <location>
        <begin position="38"/>
        <end position="123"/>
    </location>
</feature>
<dbReference type="Pfam" id="PF07051">
    <property type="entry name" value="OCIA"/>
    <property type="match status" value="1"/>
</dbReference>
<dbReference type="PANTHER" id="PTHR13336:SF3">
    <property type="entry name" value="OCIA DOMAIN-CONTAINING PROTEIN 1"/>
    <property type="match status" value="1"/>
</dbReference>
<organism evidence="3 4">
    <name type="scientific">Patiria miniata</name>
    <name type="common">Bat star</name>
    <name type="synonym">Asterina miniata</name>
    <dbReference type="NCBI Taxonomy" id="46514"/>
    <lineage>
        <taxon>Eukaryota</taxon>
        <taxon>Metazoa</taxon>
        <taxon>Echinodermata</taxon>
        <taxon>Eleutherozoa</taxon>
        <taxon>Asterozoa</taxon>
        <taxon>Asteroidea</taxon>
        <taxon>Valvatacea</taxon>
        <taxon>Valvatida</taxon>
        <taxon>Asterinidae</taxon>
        <taxon>Patiria</taxon>
    </lineage>
</organism>
<keyword evidence="4" id="KW-1185">Reference proteome</keyword>
<dbReference type="GeneID" id="119720633"/>
<evidence type="ECO:0000259" key="2">
    <source>
        <dbReference type="Pfam" id="PF07051"/>
    </source>
</evidence>
<protein>
    <recommendedName>
        <fullName evidence="2">OCIA domain-containing protein</fullName>
    </recommendedName>
</protein>
<evidence type="ECO:0000313" key="4">
    <source>
        <dbReference type="Proteomes" id="UP000887568"/>
    </source>
</evidence>